<evidence type="ECO:0000313" key="11">
    <source>
        <dbReference type="Proteomes" id="UP000464314"/>
    </source>
</evidence>
<organism evidence="10 11">
    <name type="scientific">Anaerocolumna sedimenticola</name>
    <dbReference type="NCBI Taxonomy" id="2696063"/>
    <lineage>
        <taxon>Bacteria</taxon>
        <taxon>Bacillati</taxon>
        <taxon>Bacillota</taxon>
        <taxon>Clostridia</taxon>
        <taxon>Lachnospirales</taxon>
        <taxon>Lachnospiraceae</taxon>
        <taxon>Anaerocolumna</taxon>
    </lineage>
</organism>
<evidence type="ECO:0000256" key="2">
    <source>
        <dbReference type="ARBA" id="ARBA00002234"/>
    </source>
</evidence>
<dbReference type="SUPFAM" id="SSF52540">
    <property type="entry name" value="P-loop containing nucleoside triphosphate hydrolases"/>
    <property type="match status" value="1"/>
</dbReference>
<dbReference type="PANTHER" id="PTHR42864:SF2">
    <property type="entry name" value="LIGHT-INDEPENDENT PROTOCHLOROPHYLLIDE REDUCTASE IRON-SULFUR ATP-BINDING PROTEIN"/>
    <property type="match status" value="1"/>
</dbReference>
<dbReference type="EC" id="1.18.6.1" evidence="5"/>
<evidence type="ECO:0000256" key="1">
    <source>
        <dbReference type="ARBA" id="ARBA00001966"/>
    </source>
</evidence>
<name>A0A6P1TUD0_9FIRM</name>
<sequence>MGMAERICFLGRGGVGKSVIVSNISASLAKMGYGVLQIGNDISLNSTMLLRDDENITPVLEEFRNKYHIQVEDYLVKGSSGVYCLELGSIEPGVGCLARGINLVDEMMEQQGMLEKYHINYVLYDIVGDIPCTGYILPIREGIMSQCIIITDGNYSALCTTNSILAGVVRIDKENQKLVRLLINQADKYPTKSLITSYAEATNLTILGYLNHYMQIEISTLSEKTVIEDCPDCIAAKEFEKLSHSVIHICKPKCPKPFDRDELLKWQKKWKLDQLEQKSGIIQPGNI</sequence>
<dbReference type="GO" id="GO:0005524">
    <property type="term" value="F:ATP binding"/>
    <property type="evidence" value="ECO:0007669"/>
    <property type="project" value="UniProtKB-KW"/>
</dbReference>
<dbReference type="EMBL" id="CP048000">
    <property type="protein sequence ID" value="QHQ63819.1"/>
    <property type="molecule type" value="Genomic_DNA"/>
</dbReference>
<keyword evidence="11" id="KW-1185">Reference proteome</keyword>
<evidence type="ECO:0000313" key="10">
    <source>
        <dbReference type="EMBL" id="QHQ63819.1"/>
    </source>
</evidence>
<protein>
    <recommendedName>
        <fullName evidence="5">nitrogenase</fullName>
        <ecNumber evidence="5">1.18.6.1</ecNumber>
    </recommendedName>
</protein>
<dbReference type="KEGG" id="anr:Ana3638_18690"/>
<evidence type="ECO:0000256" key="8">
    <source>
        <dbReference type="ARBA" id="ARBA00022840"/>
    </source>
</evidence>
<comment type="cofactor">
    <cofactor evidence="1">
        <name>[4Fe-4S] cluster</name>
        <dbReference type="ChEBI" id="CHEBI:49883"/>
    </cofactor>
</comment>
<gene>
    <name evidence="10" type="ORF">Ana3638_18690</name>
</gene>
<dbReference type="AlphaFoldDB" id="A0A6P1TUD0"/>
<evidence type="ECO:0000256" key="3">
    <source>
        <dbReference type="ARBA" id="ARBA00005504"/>
    </source>
</evidence>
<keyword evidence="6" id="KW-0479">Metal-binding</keyword>
<evidence type="ECO:0000256" key="6">
    <source>
        <dbReference type="ARBA" id="ARBA00022723"/>
    </source>
</evidence>
<dbReference type="PANTHER" id="PTHR42864">
    <property type="entry name" value="LIGHT-INDEPENDENT PROTOCHLOROPHYLLIDE REDUCTASE IRON-SULFUR ATP-BINDING PROTEIN"/>
    <property type="match status" value="1"/>
</dbReference>
<reference evidence="10 11" key="1">
    <citation type="submission" date="2020-01" db="EMBL/GenBank/DDBJ databases">
        <title>Genome analysis of Anaerocolumna sp. CBA3638.</title>
        <authorList>
            <person name="Kim J."/>
            <person name="Roh S.W."/>
        </authorList>
    </citation>
    <scope>NUCLEOTIDE SEQUENCE [LARGE SCALE GENOMIC DNA]</scope>
    <source>
        <strain evidence="10 11">CBA3638</strain>
    </source>
</reference>
<comment type="catalytic activity">
    <reaction evidence="9">
        <text>N2 + 8 reduced [2Fe-2S]-[ferredoxin] + 16 ATP + 16 H2O = H2 + 8 oxidized [2Fe-2S]-[ferredoxin] + 2 NH4(+) + 16 ADP + 16 phosphate + 6 H(+)</text>
        <dbReference type="Rhea" id="RHEA:21448"/>
        <dbReference type="Rhea" id="RHEA-COMP:10000"/>
        <dbReference type="Rhea" id="RHEA-COMP:10001"/>
        <dbReference type="ChEBI" id="CHEBI:15377"/>
        <dbReference type="ChEBI" id="CHEBI:15378"/>
        <dbReference type="ChEBI" id="CHEBI:17997"/>
        <dbReference type="ChEBI" id="CHEBI:18276"/>
        <dbReference type="ChEBI" id="CHEBI:28938"/>
        <dbReference type="ChEBI" id="CHEBI:30616"/>
        <dbReference type="ChEBI" id="CHEBI:33737"/>
        <dbReference type="ChEBI" id="CHEBI:33738"/>
        <dbReference type="ChEBI" id="CHEBI:43474"/>
        <dbReference type="ChEBI" id="CHEBI:456216"/>
        <dbReference type="EC" id="1.18.6.1"/>
    </reaction>
</comment>
<dbReference type="GO" id="GO:0046872">
    <property type="term" value="F:metal ion binding"/>
    <property type="evidence" value="ECO:0007669"/>
    <property type="project" value="UniProtKB-KW"/>
</dbReference>
<proteinExistence type="inferred from homology"/>
<comment type="function">
    <text evidence="2">The key enzymatic reactions in nitrogen fixation are catalyzed by the nitrogenase complex, which has 2 components: the iron protein and the molybdenum-iron protein.</text>
</comment>
<dbReference type="InterPro" id="IPR027417">
    <property type="entry name" value="P-loop_NTPase"/>
</dbReference>
<evidence type="ECO:0000256" key="9">
    <source>
        <dbReference type="ARBA" id="ARBA00047967"/>
    </source>
</evidence>
<dbReference type="PRINTS" id="PR00091">
    <property type="entry name" value="NITROGNASEII"/>
</dbReference>
<comment type="subunit">
    <text evidence="4">Homodimer.</text>
</comment>
<comment type="similarity">
    <text evidence="3">Belongs to the NifH/BchL/ChlL family.</text>
</comment>
<dbReference type="Pfam" id="PF00142">
    <property type="entry name" value="Fer4_NifH"/>
    <property type="match status" value="1"/>
</dbReference>
<keyword evidence="7" id="KW-0547">Nucleotide-binding</keyword>
<dbReference type="Gene3D" id="3.40.50.300">
    <property type="entry name" value="P-loop containing nucleotide triphosphate hydrolases"/>
    <property type="match status" value="1"/>
</dbReference>
<evidence type="ECO:0000256" key="5">
    <source>
        <dbReference type="ARBA" id="ARBA00012773"/>
    </source>
</evidence>
<dbReference type="Proteomes" id="UP000464314">
    <property type="component" value="Chromosome"/>
</dbReference>
<dbReference type="GO" id="GO:0016163">
    <property type="term" value="F:nitrogenase activity"/>
    <property type="evidence" value="ECO:0007669"/>
    <property type="project" value="UniProtKB-EC"/>
</dbReference>
<accession>A0A6P1TUD0</accession>
<keyword evidence="8" id="KW-0067">ATP-binding</keyword>
<dbReference type="PROSITE" id="PS51026">
    <property type="entry name" value="NIFH_FRXC_3"/>
    <property type="match status" value="1"/>
</dbReference>
<evidence type="ECO:0000256" key="4">
    <source>
        <dbReference type="ARBA" id="ARBA00011738"/>
    </source>
</evidence>
<dbReference type="InterPro" id="IPR000392">
    <property type="entry name" value="NifH/frxC"/>
</dbReference>
<evidence type="ECO:0000256" key="7">
    <source>
        <dbReference type="ARBA" id="ARBA00022741"/>
    </source>
</evidence>